<evidence type="ECO:0000256" key="2">
    <source>
        <dbReference type="ARBA" id="ARBA00004653"/>
    </source>
</evidence>
<accession>A0AAV5GGI1</accession>
<dbReference type="PANTHER" id="PTHR47549:SF1">
    <property type="entry name" value="GOLGI APPARATUS MEMBRANE PROTEIN TVP38"/>
    <property type="match status" value="1"/>
</dbReference>
<evidence type="ECO:0000256" key="9">
    <source>
        <dbReference type="ARBA" id="ARBA00023136"/>
    </source>
</evidence>
<keyword evidence="8" id="KW-0333">Golgi apparatus</keyword>
<evidence type="ECO:0000256" key="1">
    <source>
        <dbReference type="ARBA" id="ARBA00002978"/>
    </source>
</evidence>
<dbReference type="GO" id="GO:0000022">
    <property type="term" value="P:mitotic spindle elongation"/>
    <property type="evidence" value="ECO:0007669"/>
    <property type="project" value="TreeGrafter"/>
</dbReference>
<feature type="domain" description="VTT" evidence="12">
    <location>
        <begin position="96"/>
        <end position="191"/>
    </location>
</feature>
<feature type="transmembrane region" description="Helical" evidence="11">
    <location>
        <begin position="174"/>
        <end position="196"/>
    </location>
</feature>
<evidence type="ECO:0000256" key="10">
    <source>
        <dbReference type="SAM" id="MobiDB-lite"/>
    </source>
</evidence>
<feature type="compositionally biased region" description="Basic and acidic residues" evidence="10">
    <location>
        <begin position="302"/>
        <end position="317"/>
    </location>
</feature>
<dbReference type="Pfam" id="PF09335">
    <property type="entry name" value="VTT_dom"/>
    <property type="match status" value="1"/>
</dbReference>
<gene>
    <name evidence="13" type="ORF">Rhopal_004693-T1</name>
</gene>
<comment type="function">
    <text evidence="1">Golgi membrane protein involved in vesicular trafficking and spindle migration.</text>
</comment>
<name>A0AAV5GGI1_9BASI</name>
<feature type="transmembrane region" description="Helical" evidence="11">
    <location>
        <begin position="104"/>
        <end position="130"/>
    </location>
</feature>
<dbReference type="PANTHER" id="PTHR47549">
    <property type="entry name" value="GOLGI APPARATUS MEMBRANE PROTEIN TVP38-RELATED"/>
    <property type="match status" value="1"/>
</dbReference>
<keyword evidence="14" id="KW-1185">Reference proteome</keyword>
<evidence type="ECO:0000313" key="13">
    <source>
        <dbReference type="EMBL" id="GJN91670.1"/>
    </source>
</evidence>
<feature type="transmembrane region" description="Helical" evidence="11">
    <location>
        <begin position="73"/>
        <end position="92"/>
    </location>
</feature>
<feature type="transmembrane region" description="Helical" evidence="11">
    <location>
        <begin position="217"/>
        <end position="238"/>
    </location>
</feature>
<keyword evidence="6 11" id="KW-0812">Transmembrane</keyword>
<dbReference type="InterPro" id="IPR051076">
    <property type="entry name" value="Golgi_membrane_TVP38/TMEM64"/>
</dbReference>
<evidence type="ECO:0000256" key="8">
    <source>
        <dbReference type="ARBA" id="ARBA00023034"/>
    </source>
</evidence>
<proteinExistence type="inferred from homology"/>
<dbReference type="InterPro" id="IPR032816">
    <property type="entry name" value="VTT_dom"/>
</dbReference>
<evidence type="ECO:0000256" key="5">
    <source>
        <dbReference type="ARBA" id="ARBA00020673"/>
    </source>
</evidence>
<evidence type="ECO:0000256" key="11">
    <source>
        <dbReference type="SAM" id="Phobius"/>
    </source>
</evidence>
<evidence type="ECO:0000256" key="6">
    <source>
        <dbReference type="ARBA" id="ARBA00022692"/>
    </source>
</evidence>
<evidence type="ECO:0000256" key="7">
    <source>
        <dbReference type="ARBA" id="ARBA00022989"/>
    </source>
</evidence>
<dbReference type="EMBL" id="BQKY01000009">
    <property type="protein sequence ID" value="GJN91670.1"/>
    <property type="molecule type" value="Genomic_DNA"/>
</dbReference>
<keyword evidence="9 11" id="KW-0472">Membrane</keyword>
<comment type="subcellular location">
    <subcellularLocation>
        <location evidence="2">Golgi apparatus membrane</location>
        <topology evidence="2">Multi-pass membrane protein</topology>
    </subcellularLocation>
</comment>
<comment type="similarity">
    <text evidence="3">Belongs to the TVP38/TMEM64 family.</text>
</comment>
<evidence type="ECO:0000256" key="4">
    <source>
        <dbReference type="ARBA" id="ARBA00013533"/>
    </source>
</evidence>
<dbReference type="GO" id="GO:0016192">
    <property type="term" value="P:vesicle-mediated transport"/>
    <property type="evidence" value="ECO:0007669"/>
    <property type="project" value="TreeGrafter"/>
</dbReference>
<keyword evidence="7 11" id="KW-1133">Transmembrane helix</keyword>
<sequence length="377" mass="41099">MQRVRQVSALAADYTHQALERYRALSSYGKAAVWGVVGLNVAMTAAMFYIGIDTIMEQFALWADYIAASPYGWLMLFGIIIVTSVPPLFGYGTAQTLVGFAYGVWPGFVISALSCLAGGAFSFIVVRHFLHFYAPFVQRMNTHKALSKAVRAKGLPLMMLLRLCPFPYPYSNAFFASIETVTLWQFLLATLHVFVGHRTYLMSDPGSRAKMDGVAKAVNIAFMVIGTLLGMATSWYLYKLTMRYVDEANEEQEQEELEAGLLDDVDELLASDSAAPSGTQTPVSAAVRGVKKADGEGDLLELRDGEGEADALRKAGVEDGDDENDGWDAQFGETPQIGTGGGGGAGRRDSEAWGLDLELDERGADSPEVPRRDKRID</sequence>
<evidence type="ECO:0000256" key="3">
    <source>
        <dbReference type="ARBA" id="ARBA00008640"/>
    </source>
</evidence>
<organism evidence="13 14">
    <name type="scientific">Rhodotorula paludigena</name>
    <dbReference type="NCBI Taxonomy" id="86838"/>
    <lineage>
        <taxon>Eukaryota</taxon>
        <taxon>Fungi</taxon>
        <taxon>Dikarya</taxon>
        <taxon>Basidiomycota</taxon>
        <taxon>Pucciniomycotina</taxon>
        <taxon>Microbotryomycetes</taxon>
        <taxon>Sporidiobolales</taxon>
        <taxon>Sporidiobolaceae</taxon>
        <taxon>Rhodotorula</taxon>
    </lineage>
</organism>
<dbReference type="AlphaFoldDB" id="A0AAV5GGI1"/>
<protein>
    <recommendedName>
        <fullName evidence="4">Golgi apparatus membrane protein TVP38</fullName>
    </recommendedName>
    <alternativeName>
        <fullName evidence="5">Golgi apparatus membrane protein tvp38</fullName>
    </alternativeName>
</protein>
<reference evidence="13 14" key="1">
    <citation type="submission" date="2021-12" db="EMBL/GenBank/DDBJ databases">
        <title>High titer production of polyol ester of fatty acids by Rhodotorula paludigena BS15 towards product separation-free biomass refinery.</title>
        <authorList>
            <person name="Mano J."/>
            <person name="Ono H."/>
            <person name="Tanaka T."/>
            <person name="Naito K."/>
            <person name="Sushida H."/>
            <person name="Ike M."/>
            <person name="Tokuyasu K."/>
            <person name="Kitaoka M."/>
        </authorList>
    </citation>
    <scope>NUCLEOTIDE SEQUENCE [LARGE SCALE GENOMIC DNA]</scope>
    <source>
        <strain evidence="13 14">BS15</strain>
    </source>
</reference>
<dbReference type="Proteomes" id="UP001342314">
    <property type="component" value="Unassembled WGS sequence"/>
</dbReference>
<feature type="compositionally biased region" description="Basic and acidic residues" evidence="10">
    <location>
        <begin position="360"/>
        <end position="377"/>
    </location>
</feature>
<dbReference type="GO" id="GO:0000139">
    <property type="term" value="C:Golgi membrane"/>
    <property type="evidence" value="ECO:0007669"/>
    <property type="project" value="UniProtKB-SubCell"/>
</dbReference>
<comment type="caution">
    <text evidence="13">The sequence shown here is derived from an EMBL/GenBank/DDBJ whole genome shotgun (WGS) entry which is preliminary data.</text>
</comment>
<evidence type="ECO:0000313" key="14">
    <source>
        <dbReference type="Proteomes" id="UP001342314"/>
    </source>
</evidence>
<feature type="transmembrane region" description="Helical" evidence="11">
    <location>
        <begin position="31"/>
        <end position="52"/>
    </location>
</feature>
<feature type="region of interest" description="Disordered" evidence="10">
    <location>
        <begin position="302"/>
        <end position="377"/>
    </location>
</feature>
<evidence type="ECO:0000259" key="12">
    <source>
        <dbReference type="Pfam" id="PF09335"/>
    </source>
</evidence>